<keyword evidence="7" id="KW-0406">Ion transport</keyword>
<feature type="signal peptide" evidence="14">
    <location>
        <begin position="1"/>
        <end position="21"/>
    </location>
</feature>
<keyword evidence="8 12" id="KW-0798">TonB box</keyword>
<evidence type="ECO:0000256" key="4">
    <source>
        <dbReference type="ARBA" id="ARBA00022496"/>
    </source>
</evidence>
<comment type="similarity">
    <text evidence="11 12">Belongs to the TonB-dependent receptor family.</text>
</comment>
<feature type="region of interest" description="Disordered" evidence="13">
    <location>
        <begin position="240"/>
        <end position="261"/>
    </location>
</feature>
<keyword evidence="2 11" id="KW-0813">Transport</keyword>
<keyword evidence="5 11" id="KW-0812">Transmembrane</keyword>
<evidence type="ECO:0000256" key="11">
    <source>
        <dbReference type="PROSITE-ProRule" id="PRU01360"/>
    </source>
</evidence>
<reference evidence="17 18" key="1">
    <citation type="journal article" date="2017" name="Genome Announc.">
        <title>Draft Genome Sequences of Salinivibrio proteolyticus, Salinivibrio sharmensis, Salinivibrio siamensis, Salinivibrio costicola subsp. alcaliphilus, Salinivibrio costicola subsp. vallismortis, and 29 New Isolates Belonging to the Genus Salinivibrio.</title>
        <authorList>
            <person name="Lopez-Hermoso C."/>
            <person name="de la Haba R.R."/>
            <person name="Sanchez-Porro C."/>
            <person name="Bayliss S.C."/>
            <person name="Feil E.J."/>
            <person name="Ventosa A."/>
        </authorList>
    </citation>
    <scope>NUCLEOTIDE SEQUENCE [LARGE SCALE GENOMIC DNA]</scope>
    <source>
        <strain evidence="17 18">JCM 14472</strain>
    </source>
</reference>
<evidence type="ECO:0000256" key="14">
    <source>
        <dbReference type="SAM" id="SignalP"/>
    </source>
</evidence>
<evidence type="ECO:0000256" key="2">
    <source>
        <dbReference type="ARBA" id="ARBA00022448"/>
    </source>
</evidence>
<dbReference type="InterPro" id="IPR037066">
    <property type="entry name" value="Plug_dom_sf"/>
</dbReference>
<evidence type="ECO:0000256" key="3">
    <source>
        <dbReference type="ARBA" id="ARBA00022452"/>
    </source>
</evidence>
<dbReference type="RefSeq" id="WP_077668810.1">
    <property type="nucleotide sequence ID" value="NZ_MUFB01000050.1"/>
</dbReference>
<keyword evidence="14" id="KW-0732">Signal</keyword>
<dbReference type="Gene3D" id="2.170.130.10">
    <property type="entry name" value="TonB-dependent receptor, plug domain"/>
    <property type="match status" value="1"/>
</dbReference>
<dbReference type="Proteomes" id="UP000189410">
    <property type="component" value="Unassembled WGS sequence"/>
</dbReference>
<evidence type="ECO:0000256" key="9">
    <source>
        <dbReference type="ARBA" id="ARBA00023136"/>
    </source>
</evidence>
<organism evidence="17 18">
    <name type="scientific">Salinivibrio siamensis</name>
    <dbReference type="NCBI Taxonomy" id="414286"/>
    <lineage>
        <taxon>Bacteria</taxon>
        <taxon>Pseudomonadati</taxon>
        <taxon>Pseudomonadota</taxon>
        <taxon>Gammaproteobacteria</taxon>
        <taxon>Vibrionales</taxon>
        <taxon>Vibrionaceae</taxon>
        <taxon>Salinivibrio</taxon>
    </lineage>
</organism>
<dbReference type="InterPro" id="IPR000531">
    <property type="entry name" value="Beta-barrel_TonB"/>
</dbReference>
<evidence type="ECO:0000259" key="15">
    <source>
        <dbReference type="Pfam" id="PF00593"/>
    </source>
</evidence>
<keyword evidence="3 11" id="KW-1134">Transmembrane beta strand</keyword>
<evidence type="ECO:0000256" key="12">
    <source>
        <dbReference type="RuleBase" id="RU003357"/>
    </source>
</evidence>
<dbReference type="InterPro" id="IPR039426">
    <property type="entry name" value="TonB-dep_rcpt-like"/>
</dbReference>
<dbReference type="Gene3D" id="2.40.170.20">
    <property type="entry name" value="TonB-dependent receptor, beta-barrel domain"/>
    <property type="match status" value="1"/>
</dbReference>
<dbReference type="PANTHER" id="PTHR32552">
    <property type="entry name" value="FERRICHROME IRON RECEPTOR-RELATED"/>
    <property type="match status" value="1"/>
</dbReference>
<evidence type="ECO:0000313" key="18">
    <source>
        <dbReference type="Proteomes" id="UP000189410"/>
    </source>
</evidence>
<dbReference type="PANTHER" id="PTHR32552:SF81">
    <property type="entry name" value="TONB-DEPENDENT OUTER MEMBRANE RECEPTOR"/>
    <property type="match status" value="1"/>
</dbReference>
<comment type="caution">
    <text evidence="17">The sequence shown here is derived from an EMBL/GenBank/DDBJ whole genome shotgun (WGS) entry which is preliminary data.</text>
</comment>
<dbReference type="Pfam" id="PF00593">
    <property type="entry name" value="TonB_dep_Rec_b-barrel"/>
    <property type="match status" value="1"/>
</dbReference>
<evidence type="ECO:0000313" key="17">
    <source>
        <dbReference type="EMBL" id="OOE78756.1"/>
    </source>
</evidence>
<evidence type="ECO:0000256" key="6">
    <source>
        <dbReference type="ARBA" id="ARBA00023004"/>
    </source>
</evidence>
<proteinExistence type="inferred from homology"/>
<accession>A0ABX3K4T6</accession>
<dbReference type="InterPro" id="IPR036942">
    <property type="entry name" value="Beta-barrel_TonB_sf"/>
</dbReference>
<evidence type="ECO:0000259" key="16">
    <source>
        <dbReference type="Pfam" id="PF07715"/>
    </source>
</evidence>
<sequence length="648" mass="71586">MNKQIVASLVATSLFPAAAWAEQNTETVVVIGRSHHADTLTQIPANVAVITQEDIRKSGAQDITTLLRGKSGIQVSDTNSGASFAMRGFSGGQSAHNTLILVDGRRLNKADLSGPQLGAIAMSQVERIEILSGSAGVLYGDQAVGGVINIILKSTAREGGHVGVRLGDFDTRGTYASKSGKLSDYWHYQISADYEKTDNYREHNAQDSGMLSSRVEYQRGSERFHAVLSYFDDDRQWPSSLTENDYRANPRQSKSTHAEDYGHEISRSLDVGYQKGVGETWQLSTSLQYSDTSTSAKSWGTPSQAELDQLTISASGEKSFSTNRGEGAWIVGVDYANNAFDYYSQSAFSTTDRDNRQQRMSVFSQLHYPLSSQTTLVLGGRKSRVTDDLTDAATYPNGEQLKAHASALEIGVNHFIDDINRLYIRGEQNFRFAKVDEQAYTSPGVFGLDPQRGNSLELGWRQEAESYQIGADLYRLEIDDEIIFDSSATKPVGGSFNGANVNADRSVRYGGSISGQLQVTSAWLVAGEYHYIDAEFTEGDSKGNALPWVAKHTATLQSTVHITQDILMHLEGIYTGSRYKDGDTANSKGKLSPYWLSNFALQYELDQWLTTFRIDNLFDKQYPANVNQWDSYYPGDGRQLTLEARYSF</sequence>
<feature type="domain" description="TonB-dependent receptor plug" evidence="16">
    <location>
        <begin position="41"/>
        <end position="147"/>
    </location>
</feature>
<dbReference type="SUPFAM" id="SSF56935">
    <property type="entry name" value="Porins"/>
    <property type="match status" value="1"/>
</dbReference>
<evidence type="ECO:0000256" key="7">
    <source>
        <dbReference type="ARBA" id="ARBA00023065"/>
    </source>
</evidence>
<evidence type="ECO:0008006" key="19">
    <source>
        <dbReference type="Google" id="ProtNLM"/>
    </source>
</evidence>
<keyword evidence="4" id="KW-0410">Iron transport</keyword>
<keyword evidence="9 11" id="KW-0472">Membrane</keyword>
<keyword evidence="10 11" id="KW-0998">Cell outer membrane</keyword>
<feature type="domain" description="TonB-dependent receptor-like beta-barrel" evidence="15">
    <location>
        <begin position="224"/>
        <end position="617"/>
    </location>
</feature>
<keyword evidence="18" id="KW-1185">Reference proteome</keyword>
<name>A0ABX3K4T6_9GAMM</name>
<feature type="chain" id="PRO_5047269464" description="TonB-dependent receptor" evidence="14">
    <location>
        <begin position="22"/>
        <end position="648"/>
    </location>
</feature>
<dbReference type="EMBL" id="MUFB01000050">
    <property type="protein sequence ID" value="OOE78756.1"/>
    <property type="molecule type" value="Genomic_DNA"/>
</dbReference>
<protein>
    <recommendedName>
        <fullName evidence="19">TonB-dependent receptor</fullName>
    </recommendedName>
</protein>
<dbReference type="Pfam" id="PF07715">
    <property type="entry name" value="Plug"/>
    <property type="match status" value="1"/>
</dbReference>
<evidence type="ECO:0000256" key="13">
    <source>
        <dbReference type="SAM" id="MobiDB-lite"/>
    </source>
</evidence>
<dbReference type="InterPro" id="IPR012910">
    <property type="entry name" value="Plug_dom"/>
</dbReference>
<gene>
    <name evidence="17" type="ORF">BZG73_15825</name>
</gene>
<evidence type="ECO:0000256" key="5">
    <source>
        <dbReference type="ARBA" id="ARBA00022692"/>
    </source>
</evidence>
<keyword evidence="6" id="KW-0408">Iron</keyword>
<evidence type="ECO:0000256" key="8">
    <source>
        <dbReference type="ARBA" id="ARBA00023077"/>
    </source>
</evidence>
<dbReference type="PROSITE" id="PS52016">
    <property type="entry name" value="TONB_DEPENDENT_REC_3"/>
    <property type="match status" value="1"/>
</dbReference>
<evidence type="ECO:0000256" key="10">
    <source>
        <dbReference type="ARBA" id="ARBA00023237"/>
    </source>
</evidence>
<comment type="subcellular location">
    <subcellularLocation>
        <location evidence="1 11">Cell outer membrane</location>
        <topology evidence="1 11">Multi-pass membrane protein</topology>
    </subcellularLocation>
</comment>
<evidence type="ECO:0000256" key="1">
    <source>
        <dbReference type="ARBA" id="ARBA00004571"/>
    </source>
</evidence>
<dbReference type="CDD" id="cd01347">
    <property type="entry name" value="ligand_gated_channel"/>
    <property type="match status" value="1"/>
</dbReference>